<evidence type="ECO:0000313" key="2">
    <source>
        <dbReference type="EMBL" id="KAF0297425.1"/>
    </source>
</evidence>
<proteinExistence type="predicted"/>
<protein>
    <submittedName>
        <fullName evidence="2">Uncharacterized protein</fullName>
    </submittedName>
</protein>
<name>A0A6A4VTI0_AMPAM</name>
<dbReference type="EMBL" id="VIIS01001490">
    <property type="protein sequence ID" value="KAF0297425.1"/>
    <property type="molecule type" value="Genomic_DNA"/>
</dbReference>
<gene>
    <name evidence="2" type="ORF">FJT64_005126</name>
</gene>
<keyword evidence="3" id="KW-1185">Reference proteome</keyword>
<dbReference type="AlphaFoldDB" id="A0A6A4VTI0"/>
<evidence type="ECO:0000256" key="1">
    <source>
        <dbReference type="SAM" id="MobiDB-lite"/>
    </source>
</evidence>
<dbReference type="InterPro" id="IPR032675">
    <property type="entry name" value="LRR_dom_sf"/>
</dbReference>
<dbReference type="OrthoDB" id="6404115at2759"/>
<feature type="region of interest" description="Disordered" evidence="1">
    <location>
        <begin position="361"/>
        <end position="441"/>
    </location>
</feature>
<dbReference type="Gene3D" id="3.80.10.10">
    <property type="entry name" value="Ribonuclease Inhibitor"/>
    <property type="match status" value="1"/>
</dbReference>
<comment type="caution">
    <text evidence="2">The sequence shown here is derived from an EMBL/GenBank/DDBJ whole genome shotgun (WGS) entry which is preliminary data.</text>
</comment>
<feature type="compositionally biased region" description="Basic and acidic residues" evidence="1">
    <location>
        <begin position="420"/>
        <end position="435"/>
    </location>
</feature>
<organism evidence="2 3">
    <name type="scientific">Amphibalanus amphitrite</name>
    <name type="common">Striped barnacle</name>
    <name type="synonym">Balanus amphitrite</name>
    <dbReference type="NCBI Taxonomy" id="1232801"/>
    <lineage>
        <taxon>Eukaryota</taxon>
        <taxon>Metazoa</taxon>
        <taxon>Ecdysozoa</taxon>
        <taxon>Arthropoda</taxon>
        <taxon>Crustacea</taxon>
        <taxon>Multicrustacea</taxon>
        <taxon>Cirripedia</taxon>
        <taxon>Thoracica</taxon>
        <taxon>Thoracicalcarea</taxon>
        <taxon>Balanomorpha</taxon>
        <taxon>Balanoidea</taxon>
        <taxon>Balanidae</taxon>
        <taxon>Amphibalaninae</taxon>
        <taxon>Amphibalanus</taxon>
    </lineage>
</organism>
<evidence type="ECO:0000313" key="3">
    <source>
        <dbReference type="Proteomes" id="UP000440578"/>
    </source>
</evidence>
<reference evidence="2 3" key="1">
    <citation type="submission" date="2019-07" db="EMBL/GenBank/DDBJ databases">
        <title>Draft genome assembly of a fouling barnacle, Amphibalanus amphitrite (Darwin, 1854): The first reference genome for Thecostraca.</title>
        <authorList>
            <person name="Kim W."/>
        </authorList>
    </citation>
    <scope>NUCLEOTIDE SEQUENCE [LARGE SCALE GENOMIC DNA]</scope>
    <source>
        <strain evidence="2">SNU_AA5</strain>
        <tissue evidence="2">Soma without cirri and trophi</tissue>
    </source>
</reference>
<feature type="compositionally biased region" description="Polar residues" evidence="1">
    <location>
        <begin position="368"/>
        <end position="378"/>
    </location>
</feature>
<dbReference type="Proteomes" id="UP000440578">
    <property type="component" value="Unassembled WGS sequence"/>
</dbReference>
<sequence length="464" mass="50815">MTLRKGDIPATAHSVTIRNMQHLILEEDVIGDLPSLVNLTVSDVGQLEIKRDGMASHNQTRLRSVLFQNVQSLQAESHSFSGVWQSETTIRMHHIENLHVMSGAFSYQASITGPSVSLQHVHSLDLESSGFSAPMFSMSLTNVTMDDCQEHSFGGSAYYTEWNTVKVKGMRAKCFHGQNALGSFTINSLSVESTYPGSFYGDVQELRVENSHLGTIQGESFNLTVSSMEISKSSIGELHSKGLKVLARESFKLDVIRVNQLRKDAFLGVQMVRGADGFSPAFKIRKMEVMETENGSLTFSPCTEVRISELDVTAPLPPICPTERWTRALSAGGVAGQLSQAQYELFFVLLDRRWCDEDAWTPFPDSADNPQCQPTGQETGDDAPGGGTGDPDTAQDSQGGIEQQDSNKGGKEDEEDVKADEDNASRLADGDAPAKDDDDDKMAYYSWDDYVANAASLCRLSLDL</sequence>
<feature type="compositionally biased region" description="Polar residues" evidence="1">
    <location>
        <begin position="395"/>
        <end position="406"/>
    </location>
</feature>
<accession>A0A6A4VTI0</accession>